<protein>
    <submittedName>
        <fullName evidence="2">Uncharacterized protein</fullName>
    </submittedName>
</protein>
<organism evidence="2 3">
    <name type="scientific">Sphaerosporella brunnea</name>
    <dbReference type="NCBI Taxonomy" id="1250544"/>
    <lineage>
        <taxon>Eukaryota</taxon>
        <taxon>Fungi</taxon>
        <taxon>Dikarya</taxon>
        <taxon>Ascomycota</taxon>
        <taxon>Pezizomycotina</taxon>
        <taxon>Pezizomycetes</taxon>
        <taxon>Pezizales</taxon>
        <taxon>Pyronemataceae</taxon>
        <taxon>Sphaerosporella</taxon>
    </lineage>
</organism>
<accession>A0A5J5ET87</accession>
<name>A0A5J5ET87_9PEZI</name>
<keyword evidence="1" id="KW-0812">Transmembrane</keyword>
<keyword evidence="3" id="KW-1185">Reference proteome</keyword>
<feature type="transmembrane region" description="Helical" evidence="1">
    <location>
        <begin position="159"/>
        <end position="177"/>
    </location>
</feature>
<gene>
    <name evidence="2" type="ORF">FN846DRAFT_71994</name>
</gene>
<dbReference type="PANTHER" id="PTHR35394">
    <property type="entry name" value="DUF3176 DOMAIN-CONTAINING PROTEIN"/>
    <property type="match status" value="1"/>
</dbReference>
<dbReference type="EMBL" id="VXIS01000124">
    <property type="protein sequence ID" value="KAA8902938.1"/>
    <property type="molecule type" value="Genomic_DNA"/>
</dbReference>
<evidence type="ECO:0000256" key="1">
    <source>
        <dbReference type="SAM" id="Phobius"/>
    </source>
</evidence>
<proteinExistence type="predicted"/>
<keyword evidence="1" id="KW-1133">Transmembrane helix</keyword>
<dbReference type="PANTHER" id="PTHR35394:SF5">
    <property type="entry name" value="DUF3176 DOMAIN-CONTAINING PROTEIN"/>
    <property type="match status" value="1"/>
</dbReference>
<dbReference type="InParanoid" id="A0A5J5ET87"/>
<keyword evidence="1" id="KW-0472">Membrane</keyword>
<evidence type="ECO:0000313" key="2">
    <source>
        <dbReference type="EMBL" id="KAA8902938.1"/>
    </source>
</evidence>
<dbReference type="Pfam" id="PF11374">
    <property type="entry name" value="DUF3176"/>
    <property type="match status" value="1"/>
</dbReference>
<feature type="transmembrane region" description="Helical" evidence="1">
    <location>
        <begin position="510"/>
        <end position="530"/>
    </location>
</feature>
<feature type="transmembrane region" description="Helical" evidence="1">
    <location>
        <begin position="91"/>
        <end position="110"/>
    </location>
</feature>
<reference evidence="2 3" key="1">
    <citation type="submission" date="2019-09" db="EMBL/GenBank/DDBJ databases">
        <title>Draft genome of the ectomycorrhizal ascomycete Sphaerosporella brunnea.</title>
        <authorList>
            <consortium name="DOE Joint Genome Institute"/>
            <person name="Benucci G.M."/>
            <person name="Marozzi G."/>
            <person name="Antonielli L."/>
            <person name="Sanchez S."/>
            <person name="Marco P."/>
            <person name="Wang X."/>
            <person name="Falini L.B."/>
            <person name="Barry K."/>
            <person name="Haridas S."/>
            <person name="Lipzen A."/>
            <person name="Labutti K."/>
            <person name="Grigoriev I.V."/>
            <person name="Murat C."/>
            <person name="Martin F."/>
            <person name="Albertini E."/>
            <person name="Donnini D."/>
            <person name="Bonito G."/>
        </authorList>
    </citation>
    <scope>NUCLEOTIDE SEQUENCE [LARGE SCALE GENOMIC DNA]</scope>
    <source>
        <strain evidence="2 3">Sb_GMNB300</strain>
    </source>
</reference>
<dbReference type="InterPro" id="IPR021514">
    <property type="entry name" value="DUF3176"/>
</dbReference>
<dbReference type="OrthoDB" id="5376804at2759"/>
<sequence>MPQILTNLVAIVFFRTPARTETPSDIKPTKSKLPTLDTATDASTNLTPSYRPRYLLFNGLHLLLSGALLATITILVYSFNNHPPPRFDSGITLNTLIAWLSAVSQLFLLIPLADSISQAKWALFHRQRRRLDELDHIDAASRNPLGAVRWLLKFRTGRWVNLGAALVVLSLGFAPGIQHLLRYDLLSAEDPTQPATLAVNTDYAPVRGLDRGLVFATPQAVLWGAYSAVLGQAVQPAFSCPSGNCTFPAAATVGLCSRCTETTSQLQSTCKDLSAKTPFCISASVCYTSGKLCTYRDAATNATVGGGSTFLQVIADGPNVEADLPDTGGAAAGDTRLPLAPGHVPASAKEPVARAYTCAISYCEQRLRASVASGQLREVATVADDSVDSFIIPTPQLGQITDTLFDRRVNLTRSAGSSSTVSLAAVFALSQGFSAALTGNASVPDTVVAAPGAAAADFHRGWYQALLSESFPDIVASVAASTTAAIRNSASAPPLAGATWVRKLLLRAEWRWLALPALLLFATLALLLAVSASAKREHAPWLGTSQLAPVLVDLERAVRGEMEVADAGWGDRGLMREAARGVKVRIAPVHALDGRARLEFTRLPSPA</sequence>
<feature type="transmembrane region" description="Helical" evidence="1">
    <location>
        <begin position="55"/>
        <end position="79"/>
    </location>
</feature>
<dbReference type="Proteomes" id="UP000326924">
    <property type="component" value="Unassembled WGS sequence"/>
</dbReference>
<evidence type="ECO:0000313" key="3">
    <source>
        <dbReference type="Proteomes" id="UP000326924"/>
    </source>
</evidence>
<comment type="caution">
    <text evidence="2">The sequence shown here is derived from an EMBL/GenBank/DDBJ whole genome shotgun (WGS) entry which is preliminary data.</text>
</comment>
<dbReference type="AlphaFoldDB" id="A0A5J5ET87"/>